<dbReference type="InterPro" id="IPR001845">
    <property type="entry name" value="HTH_ArsR_DNA-bd_dom"/>
</dbReference>
<keyword evidence="4" id="KW-1185">Reference proteome</keyword>
<dbReference type="SUPFAM" id="SSF46785">
    <property type="entry name" value="Winged helix' DNA-binding domain"/>
    <property type="match status" value="1"/>
</dbReference>
<dbReference type="InterPro" id="IPR036388">
    <property type="entry name" value="WH-like_DNA-bd_sf"/>
</dbReference>
<evidence type="ECO:0000313" key="3">
    <source>
        <dbReference type="EMBL" id="UBF23327.1"/>
    </source>
</evidence>
<dbReference type="Proteomes" id="UP000827282">
    <property type="component" value="Segment"/>
</dbReference>
<evidence type="ECO:0000313" key="4">
    <source>
        <dbReference type="Proteomes" id="UP000827282"/>
    </source>
</evidence>
<dbReference type="CDD" id="cd00090">
    <property type="entry name" value="HTH_ARSR"/>
    <property type="match status" value="1"/>
</dbReference>
<accession>A0AAE8XYZ4</accession>
<protein>
    <submittedName>
        <fullName evidence="3">Calcineurin-like phosphoesterase domain, ApaH type</fullName>
    </submittedName>
</protein>
<feature type="domain" description="HTH arsR-type" evidence="2">
    <location>
        <begin position="15"/>
        <end position="100"/>
    </location>
</feature>
<dbReference type="Pfam" id="PF01022">
    <property type="entry name" value="HTH_5"/>
    <property type="match status" value="1"/>
</dbReference>
<feature type="region of interest" description="Disordered" evidence="1">
    <location>
        <begin position="73"/>
        <end position="112"/>
    </location>
</feature>
<feature type="compositionally biased region" description="Acidic residues" evidence="1">
    <location>
        <begin position="78"/>
        <end position="92"/>
    </location>
</feature>
<organism evidence="3 4">
    <name type="scientific">Halorubrum tailed virus 29</name>
    <dbReference type="NCBI Taxonomy" id="2878010"/>
    <lineage>
        <taxon>Viruses</taxon>
        <taxon>Duplodnaviria</taxon>
        <taxon>Heunggongvirae</taxon>
        <taxon>Uroviricota</taxon>
        <taxon>Caudoviricetes</taxon>
        <taxon>Kirjokansivirales</taxon>
        <taxon>Haloferuviridae</taxon>
        <taxon>Dpdavirus</taxon>
        <taxon>Dpdavirus caudatum</taxon>
        <taxon>Dpdavirus HRTV29</taxon>
    </lineage>
</organism>
<evidence type="ECO:0000256" key="1">
    <source>
        <dbReference type="SAM" id="MobiDB-lite"/>
    </source>
</evidence>
<dbReference type="EMBL" id="MZ334526">
    <property type="protein sequence ID" value="UBF23327.1"/>
    <property type="molecule type" value="Genomic_DNA"/>
</dbReference>
<dbReference type="GO" id="GO:0003700">
    <property type="term" value="F:DNA-binding transcription factor activity"/>
    <property type="evidence" value="ECO:0007669"/>
    <property type="project" value="InterPro"/>
</dbReference>
<proteinExistence type="predicted"/>
<dbReference type="Gene3D" id="1.10.10.10">
    <property type="entry name" value="Winged helix-like DNA-binding domain superfamily/Winged helix DNA-binding domain"/>
    <property type="match status" value="1"/>
</dbReference>
<dbReference type="SUPFAM" id="SSF56300">
    <property type="entry name" value="Metallo-dependent phosphatases"/>
    <property type="match status" value="1"/>
</dbReference>
<dbReference type="InterPro" id="IPR036390">
    <property type="entry name" value="WH_DNA-bd_sf"/>
</dbReference>
<sequence>MPFCGRGPTVHLMPELSERQAEVLRELTTGATTRGEIADALGVTKSTVSDHFTALRNAGYDLQQERDGNQVTYTLGDAPDDPVETPDSDDERDALPDLSDTPVADVDPDVSDLTDTERRLARELQTGRSLDELTDTLEDRPGVITERLRDLRRRGWQVYIDESAEHIAIEGDSTLRSSEHIGTRTRKANKWWEQRHNQLVREYKGLSDVPSSVDADADPDTEDWVLHLTDIHAGDFVRQDDGTVVYEPELVPDVIDYATRRSLHLADVHGANYDTAYILAGGDWVTGEGVYEGQLENDDVEAFMDEQIDLLHDPVLRLIEAYAERFDNVVVVCQVGNHGKNRASGTSKQNNGDLIAYKNLRSTIAALRDRHGDLQNVAMKIGEARPYRNFKMRGGKVTGHLRHGQDRDPQASTSARLKEWMSTLLDHDFDLAYLGHHHVTGMIPWDGPPIVATGSPKPSGEFVERLGVGVPSRYQSIASCHGVSDAGMTGFYPIDDRAFDRRE</sequence>
<dbReference type="InterPro" id="IPR029052">
    <property type="entry name" value="Metallo-depent_PP-like"/>
</dbReference>
<name>A0AAE8XYZ4_9CAUD</name>
<gene>
    <name evidence="3" type="ORF">HRTV-29_gp49</name>
</gene>
<reference evidence="3" key="1">
    <citation type="submission" date="2021-05" db="EMBL/GenBank/DDBJ databases">
        <title>Diversity, taxonomy and evolution of archaeal viruses of the class Caudoviricetes.</title>
        <authorList>
            <person name="Liu Y."/>
            <person name="Demina T.A."/>
            <person name="Roux S."/>
            <person name="Aiewsakun P."/>
            <person name="Kazlauskas D."/>
            <person name="Simmonds P."/>
            <person name="Prangishvili D."/>
            <person name="Oksanen H.M."/>
            <person name="Krupovic M."/>
        </authorList>
    </citation>
    <scope>NUCLEOTIDE SEQUENCE</scope>
    <source>
        <strain evidence="3">HRTV-29/29</strain>
    </source>
</reference>
<dbReference type="SMART" id="SM00418">
    <property type="entry name" value="HTH_ARSR"/>
    <property type="match status" value="1"/>
</dbReference>
<evidence type="ECO:0000259" key="2">
    <source>
        <dbReference type="SMART" id="SM00418"/>
    </source>
</evidence>
<dbReference type="InterPro" id="IPR011991">
    <property type="entry name" value="ArsR-like_HTH"/>
</dbReference>